<feature type="region of interest" description="Disordered" evidence="6">
    <location>
        <begin position="471"/>
        <end position="507"/>
    </location>
</feature>
<dbReference type="SUPFAM" id="SSF103473">
    <property type="entry name" value="MFS general substrate transporter"/>
    <property type="match status" value="1"/>
</dbReference>
<keyword evidence="2" id="KW-0813">Transport</keyword>
<feature type="transmembrane region" description="Helical" evidence="7">
    <location>
        <begin position="371"/>
        <end position="393"/>
    </location>
</feature>
<dbReference type="EMBL" id="ML120406">
    <property type="protein sequence ID" value="RPA97199.1"/>
    <property type="molecule type" value="Genomic_DNA"/>
</dbReference>
<keyword evidence="4 7" id="KW-1133">Transmembrane helix</keyword>
<feature type="transmembrane region" description="Helical" evidence="7">
    <location>
        <begin position="405"/>
        <end position="425"/>
    </location>
</feature>
<feature type="transmembrane region" description="Helical" evidence="7">
    <location>
        <begin position="83"/>
        <end position="110"/>
    </location>
</feature>
<proteinExistence type="predicted"/>
<keyword evidence="5 7" id="KW-0472">Membrane</keyword>
<dbReference type="InterPro" id="IPR020846">
    <property type="entry name" value="MFS_dom"/>
</dbReference>
<dbReference type="PANTHER" id="PTHR42718">
    <property type="entry name" value="MAJOR FACILITATOR SUPERFAMILY MULTIDRUG TRANSPORTER MFSC"/>
    <property type="match status" value="1"/>
</dbReference>
<feature type="transmembrane region" description="Helical" evidence="7">
    <location>
        <begin position="174"/>
        <end position="193"/>
    </location>
</feature>
<dbReference type="AlphaFoldDB" id="A0A3N4JG09"/>
<reference evidence="9 10" key="1">
    <citation type="journal article" date="2018" name="Nat. Ecol. Evol.">
        <title>Pezizomycetes genomes reveal the molecular basis of ectomycorrhizal truffle lifestyle.</title>
        <authorList>
            <person name="Murat C."/>
            <person name="Payen T."/>
            <person name="Noel B."/>
            <person name="Kuo A."/>
            <person name="Morin E."/>
            <person name="Chen J."/>
            <person name="Kohler A."/>
            <person name="Krizsan K."/>
            <person name="Balestrini R."/>
            <person name="Da Silva C."/>
            <person name="Montanini B."/>
            <person name="Hainaut M."/>
            <person name="Levati E."/>
            <person name="Barry K.W."/>
            <person name="Belfiori B."/>
            <person name="Cichocki N."/>
            <person name="Clum A."/>
            <person name="Dockter R.B."/>
            <person name="Fauchery L."/>
            <person name="Guy J."/>
            <person name="Iotti M."/>
            <person name="Le Tacon F."/>
            <person name="Lindquist E.A."/>
            <person name="Lipzen A."/>
            <person name="Malagnac F."/>
            <person name="Mello A."/>
            <person name="Molinier V."/>
            <person name="Miyauchi S."/>
            <person name="Poulain J."/>
            <person name="Riccioni C."/>
            <person name="Rubini A."/>
            <person name="Sitrit Y."/>
            <person name="Splivallo R."/>
            <person name="Traeger S."/>
            <person name="Wang M."/>
            <person name="Zifcakova L."/>
            <person name="Wipf D."/>
            <person name="Zambonelli A."/>
            <person name="Paolocci F."/>
            <person name="Nowrousian M."/>
            <person name="Ottonello S."/>
            <person name="Baldrian P."/>
            <person name="Spatafora J.W."/>
            <person name="Henrissat B."/>
            <person name="Nagy L.G."/>
            <person name="Aury J.M."/>
            <person name="Wincker P."/>
            <person name="Grigoriev I.V."/>
            <person name="Bonfante P."/>
            <person name="Martin F.M."/>
        </authorList>
    </citation>
    <scope>NUCLEOTIDE SEQUENCE [LARGE SCALE GENOMIC DNA]</scope>
    <source>
        <strain evidence="9 10">120613-1</strain>
    </source>
</reference>
<dbReference type="Gene3D" id="1.20.1250.20">
    <property type="entry name" value="MFS general substrate transporter like domains"/>
    <property type="match status" value="2"/>
</dbReference>
<name>A0A3N4JG09_9PEZI</name>
<evidence type="ECO:0000256" key="7">
    <source>
        <dbReference type="SAM" id="Phobius"/>
    </source>
</evidence>
<evidence type="ECO:0000259" key="8">
    <source>
        <dbReference type="PROSITE" id="PS50850"/>
    </source>
</evidence>
<feature type="domain" description="Major facilitator superfamily (MFS) profile" evidence="8">
    <location>
        <begin position="17"/>
        <end position="467"/>
    </location>
</feature>
<gene>
    <name evidence="9" type="ORF">L873DRAFT_1844921</name>
</gene>
<organism evidence="9 10">
    <name type="scientific">Choiromyces venosus 120613-1</name>
    <dbReference type="NCBI Taxonomy" id="1336337"/>
    <lineage>
        <taxon>Eukaryota</taxon>
        <taxon>Fungi</taxon>
        <taxon>Dikarya</taxon>
        <taxon>Ascomycota</taxon>
        <taxon>Pezizomycotina</taxon>
        <taxon>Pezizomycetes</taxon>
        <taxon>Pezizales</taxon>
        <taxon>Tuberaceae</taxon>
        <taxon>Choiromyces</taxon>
    </lineage>
</organism>
<feature type="transmembrane region" description="Helical" evidence="7">
    <location>
        <begin position="278"/>
        <end position="297"/>
    </location>
</feature>
<feature type="transmembrane region" description="Helical" evidence="7">
    <location>
        <begin position="236"/>
        <end position="257"/>
    </location>
</feature>
<protein>
    <submittedName>
        <fullName evidence="9">MFS general substrate transporter</fullName>
    </submittedName>
</protein>
<feature type="transmembrane region" description="Helical" evidence="7">
    <location>
        <begin position="445"/>
        <end position="463"/>
    </location>
</feature>
<comment type="subcellular location">
    <subcellularLocation>
        <location evidence="1">Membrane</location>
        <topology evidence="1">Multi-pass membrane protein</topology>
    </subcellularLocation>
</comment>
<dbReference type="GO" id="GO:0022857">
    <property type="term" value="F:transmembrane transporter activity"/>
    <property type="evidence" value="ECO:0007669"/>
    <property type="project" value="InterPro"/>
</dbReference>
<dbReference type="PANTHER" id="PTHR42718:SF9">
    <property type="entry name" value="MAJOR FACILITATOR SUPERFAMILY MULTIDRUG TRANSPORTER MFSC"/>
    <property type="match status" value="1"/>
</dbReference>
<dbReference type="Pfam" id="PF07690">
    <property type="entry name" value="MFS_1"/>
    <property type="match status" value="1"/>
</dbReference>
<feature type="transmembrane region" description="Helical" evidence="7">
    <location>
        <begin position="147"/>
        <end position="168"/>
    </location>
</feature>
<evidence type="ECO:0000256" key="4">
    <source>
        <dbReference type="ARBA" id="ARBA00022989"/>
    </source>
</evidence>
<evidence type="ECO:0000256" key="6">
    <source>
        <dbReference type="SAM" id="MobiDB-lite"/>
    </source>
</evidence>
<sequence>MESPRLDQLRKTLRPLTFAVFAGSQILDIINVTGVTFALPSIAKTYGISDTEASWVLSAYSLTFGSFLLIAGRLGDVVGHHMVYSVGLLFFAICSAICAGVDNVIALYVVRALQGIAAACTIPTSYALVATTFTGKSQQMAVSGLGACQAVGAVVGTLVGGAFTTTSIGYKGLFWLSFALSMVFAVLAFTLIPPSPTNFTMAKKLDYPGAVFITIAALLLVFGFTEAPTGWHQAKVIAPIVLGGVIILFFLVWEEFILEKHFSLEPLIPRKVWSYHNFGPVVPITGFTYATFFIILLNGSQFLIRVQGKSQMTAAIQFLPTSVVALISMFALGAIYGRIPPKWVIAAGEVLGVVGVLLFSRNELDTNFWRFTFTGELVMIVGMSGYFVNYLNVAISSAPAEMQGLIAGILQTVAQLGTALGFAIASSLIHGGTREELKDDYRNSFYTAMAFGSASFVLAVVFIKSSMVGDDEKVEEEEEKEEKVEGVEGGSANIGKLGSDGESTIVGTAVGSRVPSFEKLEV</sequence>
<evidence type="ECO:0000256" key="3">
    <source>
        <dbReference type="ARBA" id="ARBA00022692"/>
    </source>
</evidence>
<dbReference type="InterPro" id="IPR011701">
    <property type="entry name" value="MFS"/>
</dbReference>
<evidence type="ECO:0000313" key="10">
    <source>
        <dbReference type="Proteomes" id="UP000276215"/>
    </source>
</evidence>
<evidence type="ECO:0000256" key="2">
    <source>
        <dbReference type="ARBA" id="ARBA00022448"/>
    </source>
</evidence>
<dbReference type="PROSITE" id="PS50850">
    <property type="entry name" value="MFS"/>
    <property type="match status" value="1"/>
</dbReference>
<evidence type="ECO:0000256" key="5">
    <source>
        <dbReference type="ARBA" id="ARBA00023136"/>
    </source>
</evidence>
<keyword evidence="10" id="KW-1185">Reference proteome</keyword>
<dbReference type="InterPro" id="IPR036259">
    <property type="entry name" value="MFS_trans_sf"/>
</dbReference>
<dbReference type="OrthoDB" id="440755at2759"/>
<feature type="transmembrane region" description="Helical" evidence="7">
    <location>
        <begin position="205"/>
        <end position="224"/>
    </location>
</feature>
<dbReference type="Proteomes" id="UP000276215">
    <property type="component" value="Unassembled WGS sequence"/>
</dbReference>
<evidence type="ECO:0000313" key="9">
    <source>
        <dbReference type="EMBL" id="RPA97199.1"/>
    </source>
</evidence>
<dbReference type="GO" id="GO:0016020">
    <property type="term" value="C:membrane"/>
    <property type="evidence" value="ECO:0007669"/>
    <property type="project" value="UniProtKB-SubCell"/>
</dbReference>
<keyword evidence="3 7" id="KW-0812">Transmembrane</keyword>
<feature type="transmembrane region" description="Helical" evidence="7">
    <location>
        <begin position="317"/>
        <end position="336"/>
    </location>
</feature>
<dbReference type="STRING" id="1336337.A0A3N4JG09"/>
<feature type="transmembrane region" description="Helical" evidence="7">
    <location>
        <begin position="12"/>
        <end position="33"/>
    </location>
</feature>
<feature type="transmembrane region" description="Helical" evidence="7">
    <location>
        <begin position="53"/>
        <end position="71"/>
    </location>
</feature>
<accession>A0A3N4JG09</accession>
<evidence type="ECO:0000256" key="1">
    <source>
        <dbReference type="ARBA" id="ARBA00004141"/>
    </source>
</evidence>